<dbReference type="InterPro" id="IPR002645">
    <property type="entry name" value="STAS_dom"/>
</dbReference>
<dbReference type="InterPro" id="IPR058548">
    <property type="entry name" value="MlaB-like_STAS"/>
</dbReference>
<dbReference type="AlphaFoldDB" id="A0A251X4R0"/>
<accession>A0A251X4R0</accession>
<evidence type="ECO:0000313" key="2">
    <source>
        <dbReference type="EMBL" id="OUD12132.1"/>
    </source>
</evidence>
<sequence length="97" mass="10578">MTTAAISGDQAIWQLQGELTFATVSDVLAMVKQRQQQSGFPQTIDLSQVKHTDSAGVALLLEILRLCQEKPPVFQHIPEQMRKIAQVSGVDGFLSGV</sequence>
<feature type="domain" description="STAS" evidence="1">
    <location>
        <begin position="1"/>
        <end position="97"/>
    </location>
</feature>
<evidence type="ECO:0000259" key="1">
    <source>
        <dbReference type="PROSITE" id="PS50801"/>
    </source>
</evidence>
<dbReference type="InterPro" id="IPR036513">
    <property type="entry name" value="STAS_dom_sf"/>
</dbReference>
<evidence type="ECO:0000313" key="3">
    <source>
        <dbReference type="Proteomes" id="UP000194798"/>
    </source>
</evidence>
<dbReference type="CDD" id="cd07043">
    <property type="entry name" value="STAS_anti-anti-sigma_factors"/>
    <property type="match status" value="1"/>
</dbReference>
<dbReference type="Proteomes" id="UP000194798">
    <property type="component" value="Unassembled WGS sequence"/>
</dbReference>
<comment type="caution">
    <text evidence="2">The sequence shown here is derived from an EMBL/GenBank/DDBJ whole genome shotgun (WGS) entry which is preliminary data.</text>
</comment>
<name>A0A251X4R0_9GAMM</name>
<dbReference type="Pfam" id="PF13466">
    <property type="entry name" value="STAS_2"/>
    <property type="match status" value="1"/>
</dbReference>
<keyword evidence="3" id="KW-1185">Reference proteome</keyword>
<proteinExistence type="predicted"/>
<gene>
    <name evidence="2" type="ORF">TPSD3_13470</name>
</gene>
<dbReference type="OrthoDB" id="5297990at2"/>
<dbReference type="Gene3D" id="3.30.750.24">
    <property type="entry name" value="STAS domain"/>
    <property type="match status" value="1"/>
</dbReference>
<dbReference type="RefSeq" id="WP_086489043.1">
    <property type="nucleotide sequence ID" value="NZ_MSLT01000023.1"/>
</dbReference>
<dbReference type="SUPFAM" id="SSF52091">
    <property type="entry name" value="SpoIIaa-like"/>
    <property type="match status" value="1"/>
</dbReference>
<dbReference type="EMBL" id="MSLT01000023">
    <property type="protein sequence ID" value="OUD12132.1"/>
    <property type="molecule type" value="Genomic_DNA"/>
</dbReference>
<protein>
    <recommendedName>
        <fullName evidence="1">STAS domain-containing protein</fullName>
    </recommendedName>
</protein>
<reference evidence="2 3" key="1">
    <citation type="submission" date="2016-12" db="EMBL/GenBank/DDBJ databases">
        <title>Thioflexothrix psekupsii D3 genome sequencing and assembly.</title>
        <authorList>
            <person name="Fomenkov A."/>
            <person name="Vincze T."/>
            <person name="Grabovich M."/>
            <person name="Anton B.P."/>
            <person name="Dubinina G."/>
            <person name="Orlova M."/>
            <person name="Belousova E."/>
            <person name="Roberts R.J."/>
        </authorList>
    </citation>
    <scope>NUCLEOTIDE SEQUENCE [LARGE SCALE GENOMIC DNA]</scope>
    <source>
        <strain evidence="2">D3</strain>
    </source>
</reference>
<dbReference type="PROSITE" id="PS50801">
    <property type="entry name" value="STAS"/>
    <property type="match status" value="1"/>
</dbReference>
<organism evidence="2 3">
    <name type="scientific">Thioflexithrix psekupsensis</name>
    <dbReference type="NCBI Taxonomy" id="1570016"/>
    <lineage>
        <taxon>Bacteria</taxon>
        <taxon>Pseudomonadati</taxon>
        <taxon>Pseudomonadota</taxon>
        <taxon>Gammaproteobacteria</taxon>
        <taxon>Thiotrichales</taxon>
        <taxon>Thioflexithrix</taxon>
    </lineage>
</organism>